<protein>
    <recommendedName>
        <fullName evidence="6">Ubiquitin-like protease family profile domain-containing protein</fullName>
    </recommendedName>
</protein>
<evidence type="ECO:0000313" key="7">
    <source>
        <dbReference type="EMBL" id="KAL2808638.1"/>
    </source>
</evidence>
<evidence type="ECO:0000313" key="8">
    <source>
        <dbReference type="Proteomes" id="UP001610334"/>
    </source>
</evidence>
<dbReference type="InterPro" id="IPR038765">
    <property type="entry name" value="Papain-like_cys_pep_sf"/>
</dbReference>
<dbReference type="EMBL" id="JBFXLT010000107">
    <property type="protein sequence ID" value="KAL2808638.1"/>
    <property type="molecule type" value="Genomic_DNA"/>
</dbReference>
<feature type="region of interest" description="Disordered" evidence="5">
    <location>
        <begin position="665"/>
        <end position="687"/>
    </location>
</feature>
<feature type="region of interest" description="Disordered" evidence="5">
    <location>
        <begin position="45"/>
        <end position="108"/>
    </location>
</feature>
<dbReference type="Proteomes" id="UP001610334">
    <property type="component" value="Unassembled WGS sequence"/>
</dbReference>
<proteinExistence type="inferred from homology"/>
<dbReference type="InterPro" id="IPR003653">
    <property type="entry name" value="Peptidase_C48_C"/>
</dbReference>
<accession>A0ABR4GZL4</accession>
<name>A0ABR4GZL4_9EURO</name>
<keyword evidence="3" id="KW-0378">Hydrolase</keyword>
<keyword evidence="4" id="KW-0788">Thiol protease</keyword>
<evidence type="ECO:0000259" key="6">
    <source>
        <dbReference type="PROSITE" id="PS50600"/>
    </source>
</evidence>
<feature type="compositionally biased region" description="Basic and acidic residues" evidence="5">
    <location>
        <begin position="674"/>
        <end position="687"/>
    </location>
</feature>
<dbReference type="Gene3D" id="3.40.395.10">
    <property type="entry name" value="Adenoviral Proteinase, Chain A"/>
    <property type="match status" value="2"/>
</dbReference>
<comment type="caution">
    <text evidence="7">The sequence shown here is derived from an EMBL/GenBank/DDBJ whole genome shotgun (WGS) entry which is preliminary data.</text>
</comment>
<dbReference type="PROSITE" id="PS50600">
    <property type="entry name" value="ULP_PROTEASE"/>
    <property type="match status" value="2"/>
</dbReference>
<comment type="similarity">
    <text evidence="1">Belongs to the peptidase C48 family.</text>
</comment>
<evidence type="ECO:0000256" key="4">
    <source>
        <dbReference type="ARBA" id="ARBA00022807"/>
    </source>
</evidence>
<reference evidence="7 8" key="1">
    <citation type="submission" date="2024-07" db="EMBL/GenBank/DDBJ databases">
        <title>Section-level genome sequencing and comparative genomics of Aspergillus sections Usti and Cavernicolus.</title>
        <authorList>
            <consortium name="Lawrence Berkeley National Laboratory"/>
            <person name="Nybo J.L."/>
            <person name="Vesth T.C."/>
            <person name="Theobald S."/>
            <person name="Frisvad J.C."/>
            <person name="Larsen T.O."/>
            <person name="Kjaerboelling I."/>
            <person name="Rothschild-Mancinelli K."/>
            <person name="Lyhne E.K."/>
            <person name="Kogle M.E."/>
            <person name="Barry K."/>
            <person name="Clum A."/>
            <person name="Na H."/>
            <person name="Ledsgaard L."/>
            <person name="Lin J."/>
            <person name="Lipzen A."/>
            <person name="Kuo A."/>
            <person name="Riley R."/>
            <person name="Mondo S."/>
            <person name="Labutti K."/>
            <person name="Haridas S."/>
            <person name="Pangalinan J."/>
            <person name="Salamov A.A."/>
            <person name="Simmons B.A."/>
            <person name="Magnuson J.K."/>
            <person name="Chen J."/>
            <person name="Drula E."/>
            <person name="Henrissat B."/>
            <person name="Wiebenga A."/>
            <person name="Lubbers R.J."/>
            <person name="Gomes A.C."/>
            <person name="Makela M.R."/>
            <person name="Stajich J."/>
            <person name="Grigoriev I.V."/>
            <person name="Mortensen U.H."/>
            <person name="De Vries R.P."/>
            <person name="Baker S.E."/>
            <person name="Andersen M.R."/>
        </authorList>
    </citation>
    <scope>NUCLEOTIDE SEQUENCE [LARGE SCALE GENOMIC DNA]</scope>
    <source>
        <strain evidence="7 8">CBS 588.65</strain>
    </source>
</reference>
<dbReference type="PANTHER" id="PTHR46915:SF2">
    <property type="entry name" value="UBIQUITIN-LIKE PROTEASE 4"/>
    <property type="match status" value="1"/>
</dbReference>
<keyword evidence="2" id="KW-0645">Protease</keyword>
<keyword evidence="8" id="KW-1185">Reference proteome</keyword>
<feature type="compositionally biased region" description="Polar residues" evidence="5">
    <location>
        <begin position="46"/>
        <end position="61"/>
    </location>
</feature>
<organism evidence="7 8">
    <name type="scientific">Aspergillus granulosus</name>
    <dbReference type="NCBI Taxonomy" id="176169"/>
    <lineage>
        <taxon>Eukaryota</taxon>
        <taxon>Fungi</taxon>
        <taxon>Dikarya</taxon>
        <taxon>Ascomycota</taxon>
        <taxon>Pezizomycotina</taxon>
        <taxon>Eurotiomycetes</taxon>
        <taxon>Eurotiomycetidae</taxon>
        <taxon>Eurotiales</taxon>
        <taxon>Aspergillaceae</taxon>
        <taxon>Aspergillus</taxon>
        <taxon>Aspergillus subgen. Nidulantes</taxon>
    </lineage>
</organism>
<evidence type="ECO:0000256" key="5">
    <source>
        <dbReference type="SAM" id="MobiDB-lite"/>
    </source>
</evidence>
<evidence type="ECO:0000256" key="2">
    <source>
        <dbReference type="ARBA" id="ARBA00022670"/>
    </source>
</evidence>
<dbReference type="Pfam" id="PF02902">
    <property type="entry name" value="Peptidase_C48"/>
    <property type="match status" value="1"/>
</dbReference>
<gene>
    <name evidence="7" type="ORF">BJX63DRAFT_435927</name>
</gene>
<evidence type="ECO:0000256" key="3">
    <source>
        <dbReference type="ARBA" id="ARBA00022801"/>
    </source>
</evidence>
<feature type="compositionally biased region" description="Polar residues" evidence="5">
    <location>
        <begin position="86"/>
        <end position="106"/>
    </location>
</feature>
<dbReference type="SUPFAM" id="SSF54001">
    <property type="entry name" value="Cysteine proteinases"/>
    <property type="match status" value="2"/>
</dbReference>
<feature type="domain" description="Ubiquitin-like protease family profile" evidence="6">
    <location>
        <begin position="479"/>
        <end position="639"/>
    </location>
</feature>
<feature type="domain" description="Ubiquitin-like protease family profile" evidence="6">
    <location>
        <begin position="176"/>
        <end position="352"/>
    </location>
</feature>
<dbReference type="PANTHER" id="PTHR46915">
    <property type="entry name" value="UBIQUITIN-LIKE PROTEASE 4-RELATED"/>
    <property type="match status" value="1"/>
</dbReference>
<sequence length="687" mass="77459">MAHGDTLDQMQAKFLALRSEVLLFLQELQNIGDILSSYRPLPGNSALESTGPPNRSSTDSPAISEPGNPPAPDTVAKFSMDPALSLSPSPDTLTIPENRNPSSSNIDPAILSTLAYPTIQQDKDAEMPDPSDNDEGSDDLKLEHSEARLDEKENALDFEVKKDENGAFLCFKYKGFPITLQHIETVRIQAWLEDPHIQFFCHYTEAGLLTSKVPWKLYFFDPVSVEMIINGHLSQIYGAEEGQVRRLLTYDHLVIPVASCDHWFMVILAHFKELCHGDNTNQNAGVYILDSKEIDWHEQYPPLMEFVSNAARVSGIQQQAQHQINFYQAAGVLPCQSRELCGFYLMAYIETFAKNPDALLERIRTGKLIIGNLSKWGSLDNDLPLRFLALLEKFRDGQPSASNLNVLTDIWPDSCENDTDKTAERRTKRPRRRLRGLDRRLLKGRYRSVRDRSQDPPNTIDLTLNNDDHDIDGSITPCYQLSTRDLETCAKPGAWLNDEVINTYLRMLADYANSSGRVTCHALNSFFFPTYVQEGHNTVCRKGSHGKQISLAVDIIFMPIHYSEHWTLIVLHPYSQTIQGYDSLHGASLWDHLDRVKTWLDAEYKSGSGIEWTIGDHVSPRQENDDDCGVFVLTTARSVVMGGPLDYKSDIIPAMRERIVAELKQPTLLTTSGEHGEERPRKEPEGS</sequence>
<evidence type="ECO:0000256" key="1">
    <source>
        <dbReference type="ARBA" id="ARBA00005234"/>
    </source>
</evidence>